<reference evidence="2" key="2">
    <citation type="journal article" date="2015" name="Data Brief">
        <title>Shoot transcriptome of the giant reed, Arundo donax.</title>
        <authorList>
            <person name="Barrero R.A."/>
            <person name="Guerrero F.D."/>
            <person name="Moolhuijzen P."/>
            <person name="Goolsby J.A."/>
            <person name="Tidwell J."/>
            <person name="Bellgard S.E."/>
            <person name="Bellgard M.I."/>
        </authorList>
    </citation>
    <scope>NUCLEOTIDE SEQUENCE</scope>
    <source>
        <tissue evidence="2">Shoot tissue taken approximately 20 cm above the soil surface</tissue>
    </source>
</reference>
<proteinExistence type="predicted"/>
<dbReference type="AlphaFoldDB" id="A0A0A9CRM2"/>
<evidence type="ECO:0000256" key="1">
    <source>
        <dbReference type="SAM" id="MobiDB-lite"/>
    </source>
</evidence>
<protein>
    <submittedName>
        <fullName evidence="2">Uncharacterized protein</fullName>
    </submittedName>
</protein>
<evidence type="ECO:0000313" key="2">
    <source>
        <dbReference type="EMBL" id="JAD76045.1"/>
    </source>
</evidence>
<dbReference type="EMBL" id="GBRH01221850">
    <property type="protein sequence ID" value="JAD76045.1"/>
    <property type="molecule type" value="Transcribed_RNA"/>
</dbReference>
<feature type="compositionally biased region" description="Polar residues" evidence="1">
    <location>
        <begin position="1"/>
        <end position="11"/>
    </location>
</feature>
<feature type="region of interest" description="Disordered" evidence="1">
    <location>
        <begin position="1"/>
        <end position="26"/>
    </location>
</feature>
<name>A0A0A9CRM2_ARUDO</name>
<accession>A0A0A9CRM2</accession>
<reference evidence="2" key="1">
    <citation type="submission" date="2014-09" db="EMBL/GenBank/DDBJ databases">
        <authorList>
            <person name="Magalhaes I.L.F."/>
            <person name="Oliveira U."/>
            <person name="Santos F.R."/>
            <person name="Vidigal T.H.D.A."/>
            <person name="Brescovit A.D."/>
            <person name="Santos A.J."/>
        </authorList>
    </citation>
    <scope>NUCLEOTIDE SEQUENCE</scope>
    <source>
        <tissue evidence="2">Shoot tissue taken approximately 20 cm above the soil surface</tissue>
    </source>
</reference>
<sequence length="70" mass="7654">MTINLSSTQQAAWAPRGGGASGPTSNSLHEIRILRGSSQIIWPIHVSFKRCPRSVIPPNKINVSPIRVHE</sequence>
<organism evidence="2">
    <name type="scientific">Arundo donax</name>
    <name type="common">Giant reed</name>
    <name type="synonym">Donax arundinaceus</name>
    <dbReference type="NCBI Taxonomy" id="35708"/>
    <lineage>
        <taxon>Eukaryota</taxon>
        <taxon>Viridiplantae</taxon>
        <taxon>Streptophyta</taxon>
        <taxon>Embryophyta</taxon>
        <taxon>Tracheophyta</taxon>
        <taxon>Spermatophyta</taxon>
        <taxon>Magnoliopsida</taxon>
        <taxon>Liliopsida</taxon>
        <taxon>Poales</taxon>
        <taxon>Poaceae</taxon>
        <taxon>PACMAD clade</taxon>
        <taxon>Arundinoideae</taxon>
        <taxon>Arundineae</taxon>
        <taxon>Arundo</taxon>
    </lineage>
</organism>